<dbReference type="PIRSF" id="PIRSF006431">
    <property type="entry name" value="Pept_S33"/>
    <property type="match status" value="1"/>
</dbReference>
<comment type="caution">
    <text evidence="15">The sequence shown here is derived from an EMBL/GenBank/DDBJ whole genome shotgun (WGS) entry which is preliminary data.</text>
</comment>
<evidence type="ECO:0000256" key="3">
    <source>
        <dbReference type="ARBA" id="ARBA00010088"/>
    </source>
</evidence>
<evidence type="ECO:0000256" key="12">
    <source>
        <dbReference type="RuleBase" id="RU003421"/>
    </source>
</evidence>
<sequence length="355" mass="37821">MTIRTPGDAARPAAPAAPDDATAGAVPCGGEARSPAMEPIDRGWLDVGDGHRIHYEQCGAADGPAAVFLHGGPGSGCSPRHRGLPGPGWRVVLFDQRGCGRSTPHGECRSNTTADLVADIERLRTHLGIDRWLVFGGSWGASLALAYCAQHRDACLGAILRGIFLTGAGDIDWFFNGAGQLLPEHWATLAAIAPPDRRTALAAWYFDAVAGEDEEVRIDAVRRWMDWEEALSRPGSPPPPAGTASREAASARIAKYRLQAHYLRRECFMGESRALDFARGMQGLPTAILHGRLDLVCRPSNAWILHRALPGSRLQFVDGAGHSPFDTPMAQALAAAGRHFLAHGSFAGWPAGPAA</sequence>
<evidence type="ECO:0000256" key="13">
    <source>
        <dbReference type="SAM" id="MobiDB-lite"/>
    </source>
</evidence>
<dbReference type="GO" id="GO:0004177">
    <property type="term" value="F:aminopeptidase activity"/>
    <property type="evidence" value="ECO:0007669"/>
    <property type="project" value="UniProtKB-KW"/>
</dbReference>
<keyword evidence="16" id="KW-1185">Reference proteome</keyword>
<evidence type="ECO:0000256" key="6">
    <source>
        <dbReference type="ARBA" id="ARBA00022438"/>
    </source>
</evidence>
<evidence type="ECO:0000256" key="8">
    <source>
        <dbReference type="ARBA" id="ARBA00022670"/>
    </source>
</evidence>
<organism evidence="15 16">
    <name type="scientific">Thauera sinica</name>
    <dbReference type="NCBI Taxonomy" id="2665146"/>
    <lineage>
        <taxon>Bacteria</taxon>
        <taxon>Pseudomonadati</taxon>
        <taxon>Pseudomonadota</taxon>
        <taxon>Betaproteobacteria</taxon>
        <taxon>Rhodocyclales</taxon>
        <taxon>Zoogloeaceae</taxon>
        <taxon>Thauera</taxon>
    </lineage>
</organism>
<dbReference type="NCBIfam" id="TIGR01249">
    <property type="entry name" value="pro_imino_pep_1"/>
    <property type="match status" value="1"/>
</dbReference>
<feature type="domain" description="AB hydrolase-1" evidence="14">
    <location>
        <begin position="67"/>
        <end position="326"/>
    </location>
</feature>
<dbReference type="InterPro" id="IPR002410">
    <property type="entry name" value="Peptidase_S33"/>
</dbReference>
<evidence type="ECO:0000256" key="5">
    <source>
        <dbReference type="ARBA" id="ARBA00021843"/>
    </source>
</evidence>
<evidence type="ECO:0000256" key="2">
    <source>
        <dbReference type="ARBA" id="ARBA00004496"/>
    </source>
</evidence>
<dbReference type="InterPro" id="IPR029058">
    <property type="entry name" value="AB_hydrolase_fold"/>
</dbReference>
<dbReference type="InterPro" id="IPR005944">
    <property type="entry name" value="Pro_iminopeptidase"/>
</dbReference>
<evidence type="ECO:0000259" key="14">
    <source>
        <dbReference type="Pfam" id="PF00561"/>
    </source>
</evidence>
<evidence type="ECO:0000256" key="11">
    <source>
        <dbReference type="PIRNR" id="PIRNR006431"/>
    </source>
</evidence>
<keyword evidence="8 11" id="KW-0645">Protease</keyword>
<evidence type="ECO:0000256" key="1">
    <source>
        <dbReference type="ARBA" id="ARBA00001585"/>
    </source>
</evidence>
<accession>A0ABW1ALP1</accession>
<evidence type="ECO:0000256" key="7">
    <source>
        <dbReference type="ARBA" id="ARBA00022490"/>
    </source>
</evidence>
<evidence type="ECO:0000256" key="10">
    <source>
        <dbReference type="ARBA" id="ARBA00029605"/>
    </source>
</evidence>
<comment type="subcellular location">
    <subcellularLocation>
        <location evidence="2 11">Cytoplasm</location>
    </subcellularLocation>
</comment>
<evidence type="ECO:0000313" key="16">
    <source>
        <dbReference type="Proteomes" id="UP001595974"/>
    </source>
</evidence>
<dbReference type="PANTHER" id="PTHR43722:SF1">
    <property type="entry name" value="PROLINE IMINOPEPTIDASE"/>
    <property type="match status" value="1"/>
</dbReference>
<reference evidence="16" key="1">
    <citation type="journal article" date="2019" name="Int. J. Syst. Evol. Microbiol.">
        <title>The Global Catalogue of Microorganisms (GCM) 10K type strain sequencing project: providing services to taxonomists for standard genome sequencing and annotation.</title>
        <authorList>
            <consortium name="The Broad Institute Genomics Platform"/>
            <consortium name="The Broad Institute Genome Sequencing Center for Infectious Disease"/>
            <person name="Wu L."/>
            <person name="Ma J."/>
        </authorList>
    </citation>
    <scope>NUCLEOTIDE SEQUENCE [LARGE SCALE GENOMIC DNA]</scope>
    <source>
        <strain evidence="16">SHR3</strain>
    </source>
</reference>
<dbReference type="Gene3D" id="3.40.50.1820">
    <property type="entry name" value="alpha/beta hydrolase"/>
    <property type="match status" value="1"/>
</dbReference>
<dbReference type="PANTHER" id="PTHR43722">
    <property type="entry name" value="PROLINE IMINOPEPTIDASE"/>
    <property type="match status" value="1"/>
</dbReference>
<name>A0ABW1ALP1_9RHOO</name>
<keyword evidence="9 11" id="KW-0378">Hydrolase</keyword>
<dbReference type="SUPFAM" id="SSF53474">
    <property type="entry name" value="alpha/beta-Hydrolases"/>
    <property type="match status" value="1"/>
</dbReference>
<comment type="catalytic activity">
    <reaction evidence="1 11 12">
        <text>Release of N-terminal proline from a peptide.</text>
        <dbReference type="EC" id="3.4.11.5"/>
    </reaction>
</comment>
<evidence type="ECO:0000313" key="15">
    <source>
        <dbReference type="EMBL" id="MFC5768079.1"/>
    </source>
</evidence>
<keyword evidence="6 11" id="KW-0031">Aminopeptidase</keyword>
<feature type="region of interest" description="Disordered" evidence="13">
    <location>
        <begin position="1"/>
        <end position="37"/>
    </location>
</feature>
<comment type="similarity">
    <text evidence="3 11 12">Belongs to the peptidase S33 family.</text>
</comment>
<evidence type="ECO:0000256" key="4">
    <source>
        <dbReference type="ARBA" id="ARBA00012568"/>
    </source>
</evidence>
<dbReference type="Proteomes" id="UP001595974">
    <property type="component" value="Unassembled WGS sequence"/>
</dbReference>
<gene>
    <name evidence="15" type="primary">pip</name>
    <name evidence="15" type="ORF">ACFPTN_01700</name>
</gene>
<evidence type="ECO:0000256" key="9">
    <source>
        <dbReference type="ARBA" id="ARBA00022801"/>
    </source>
</evidence>
<dbReference type="InterPro" id="IPR000073">
    <property type="entry name" value="AB_hydrolase_1"/>
</dbReference>
<protein>
    <recommendedName>
        <fullName evidence="5 11">Proline iminopeptidase</fullName>
        <shortName evidence="11">PIP</shortName>
        <ecNumber evidence="4 11">3.4.11.5</ecNumber>
    </recommendedName>
    <alternativeName>
        <fullName evidence="10 11">Prolyl aminopeptidase</fullName>
    </alternativeName>
</protein>
<dbReference type="EMBL" id="JBHSOG010000007">
    <property type="protein sequence ID" value="MFC5768079.1"/>
    <property type="molecule type" value="Genomic_DNA"/>
</dbReference>
<proteinExistence type="inferred from homology"/>
<dbReference type="Pfam" id="PF00561">
    <property type="entry name" value="Abhydrolase_1"/>
    <property type="match status" value="1"/>
</dbReference>
<dbReference type="EC" id="3.4.11.5" evidence="4 11"/>
<dbReference type="RefSeq" id="WP_232516404.1">
    <property type="nucleotide sequence ID" value="NZ_JBHSOG010000007.1"/>
</dbReference>
<dbReference type="PRINTS" id="PR00793">
    <property type="entry name" value="PROAMNOPTASE"/>
</dbReference>
<feature type="compositionally biased region" description="Low complexity" evidence="13">
    <location>
        <begin position="1"/>
        <end position="25"/>
    </location>
</feature>
<keyword evidence="7 11" id="KW-0963">Cytoplasm</keyword>